<evidence type="ECO:0000256" key="4">
    <source>
        <dbReference type="ARBA" id="ARBA00023136"/>
    </source>
</evidence>
<feature type="transmembrane region" description="Helical" evidence="7">
    <location>
        <begin position="101"/>
        <end position="125"/>
    </location>
</feature>
<organism evidence="9 10">
    <name type="scientific">Amniculicola lignicola CBS 123094</name>
    <dbReference type="NCBI Taxonomy" id="1392246"/>
    <lineage>
        <taxon>Eukaryota</taxon>
        <taxon>Fungi</taxon>
        <taxon>Dikarya</taxon>
        <taxon>Ascomycota</taxon>
        <taxon>Pezizomycotina</taxon>
        <taxon>Dothideomycetes</taxon>
        <taxon>Pleosporomycetidae</taxon>
        <taxon>Pleosporales</taxon>
        <taxon>Amniculicolaceae</taxon>
        <taxon>Amniculicola</taxon>
    </lineage>
</organism>
<feature type="region of interest" description="Disordered" evidence="6">
    <location>
        <begin position="216"/>
        <end position="243"/>
    </location>
</feature>
<feature type="transmembrane region" description="Helical" evidence="7">
    <location>
        <begin position="137"/>
        <end position="159"/>
    </location>
</feature>
<protein>
    <recommendedName>
        <fullName evidence="8">Rhodopsin domain-containing protein</fullName>
    </recommendedName>
</protein>
<dbReference type="EMBL" id="ML977679">
    <property type="protein sequence ID" value="KAF1993924.1"/>
    <property type="molecule type" value="Genomic_DNA"/>
</dbReference>
<dbReference type="AlphaFoldDB" id="A0A6A5VY57"/>
<dbReference type="OrthoDB" id="5283415at2759"/>
<comment type="subcellular location">
    <subcellularLocation>
        <location evidence="1">Membrane</location>
        <topology evidence="1">Multi-pass membrane protein</topology>
    </subcellularLocation>
</comment>
<keyword evidence="3 7" id="KW-1133">Transmembrane helix</keyword>
<dbReference type="PANTHER" id="PTHR33048">
    <property type="entry name" value="PTH11-LIKE INTEGRAL MEMBRANE PROTEIN (AFU_ORTHOLOGUE AFUA_5G11245)"/>
    <property type="match status" value="1"/>
</dbReference>
<comment type="similarity">
    <text evidence="5">Belongs to the SAT4 family.</text>
</comment>
<dbReference type="InterPro" id="IPR049326">
    <property type="entry name" value="Rhodopsin_dom_fungi"/>
</dbReference>
<feature type="region of interest" description="Disordered" evidence="6">
    <location>
        <begin position="291"/>
        <end position="320"/>
    </location>
</feature>
<evidence type="ECO:0000256" key="3">
    <source>
        <dbReference type="ARBA" id="ARBA00022989"/>
    </source>
</evidence>
<evidence type="ECO:0000256" key="6">
    <source>
        <dbReference type="SAM" id="MobiDB-lite"/>
    </source>
</evidence>
<evidence type="ECO:0000256" key="5">
    <source>
        <dbReference type="ARBA" id="ARBA00038359"/>
    </source>
</evidence>
<sequence length="320" mass="36162">MYAGYYAKDIPVQNIDFVYATKLRYALAVEYNPVICFIKASLMWSLQRLRPGNIWIRRSLYFMQCLNLAYAIGAFVASALPCIPVSYQWNTNQKGSCYDPYAFVIGNVSVVIVTDFLVLLIPTWIIYDLQMALRKKIITICFLSLGIVVILIGIFRLIWLTKAFSGKSNNHSVESAYSAIESNIAIIGASGPTVKYILSFPIPWLRPESWDSTKGPSAYAKQYGTNSSKPNTRRRNTYNDLDSHSLEREEYEMKNDWQWKKDADANSDEQVIMENHDTGITKTVNWTISTRDDGSHVVPPPASEQGPSYGAHTSKHSNVV</sequence>
<dbReference type="PANTHER" id="PTHR33048:SF160">
    <property type="entry name" value="SAT4 FAMILY MEMBRANE PROTEIN"/>
    <property type="match status" value="1"/>
</dbReference>
<dbReference type="Pfam" id="PF20684">
    <property type="entry name" value="Fung_rhodopsin"/>
    <property type="match status" value="1"/>
</dbReference>
<keyword evidence="10" id="KW-1185">Reference proteome</keyword>
<name>A0A6A5VY57_9PLEO</name>
<evidence type="ECO:0000313" key="10">
    <source>
        <dbReference type="Proteomes" id="UP000799779"/>
    </source>
</evidence>
<evidence type="ECO:0000256" key="7">
    <source>
        <dbReference type="SAM" id="Phobius"/>
    </source>
</evidence>
<evidence type="ECO:0000313" key="9">
    <source>
        <dbReference type="EMBL" id="KAF1993924.1"/>
    </source>
</evidence>
<feature type="transmembrane region" description="Helical" evidence="7">
    <location>
        <begin position="67"/>
        <end position="89"/>
    </location>
</feature>
<keyword evidence="2 7" id="KW-0812">Transmembrane</keyword>
<evidence type="ECO:0000256" key="2">
    <source>
        <dbReference type="ARBA" id="ARBA00022692"/>
    </source>
</evidence>
<dbReference type="GO" id="GO:0016020">
    <property type="term" value="C:membrane"/>
    <property type="evidence" value="ECO:0007669"/>
    <property type="project" value="UniProtKB-SubCell"/>
</dbReference>
<keyword evidence="4 7" id="KW-0472">Membrane</keyword>
<feature type="domain" description="Rhodopsin" evidence="8">
    <location>
        <begin position="10"/>
        <end position="198"/>
    </location>
</feature>
<gene>
    <name evidence="9" type="ORF">P154DRAFT_448920</name>
</gene>
<dbReference type="Proteomes" id="UP000799779">
    <property type="component" value="Unassembled WGS sequence"/>
</dbReference>
<dbReference type="InterPro" id="IPR052337">
    <property type="entry name" value="SAT4-like"/>
</dbReference>
<reference evidence="9" key="1">
    <citation type="journal article" date="2020" name="Stud. Mycol.">
        <title>101 Dothideomycetes genomes: a test case for predicting lifestyles and emergence of pathogens.</title>
        <authorList>
            <person name="Haridas S."/>
            <person name="Albert R."/>
            <person name="Binder M."/>
            <person name="Bloem J."/>
            <person name="Labutti K."/>
            <person name="Salamov A."/>
            <person name="Andreopoulos B."/>
            <person name="Baker S."/>
            <person name="Barry K."/>
            <person name="Bills G."/>
            <person name="Bluhm B."/>
            <person name="Cannon C."/>
            <person name="Castanera R."/>
            <person name="Culley D."/>
            <person name="Daum C."/>
            <person name="Ezra D."/>
            <person name="Gonzalez J."/>
            <person name="Henrissat B."/>
            <person name="Kuo A."/>
            <person name="Liang C."/>
            <person name="Lipzen A."/>
            <person name="Lutzoni F."/>
            <person name="Magnuson J."/>
            <person name="Mondo S."/>
            <person name="Nolan M."/>
            <person name="Ohm R."/>
            <person name="Pangilinan J."/>
            <person name="Park H.-J."/>
            <person name="Ramirez L."/>
            <person name="Alfaro M."/>
            <person name="Sun H."/>
            <person name="Tritt A."/>
            <person name="Yoshinaga Y."/>
            <person name="Zwiers L.-H."/>
            <person name="Turgeon B."/>
            <person name="Goodwin S."/>
            <person name="Spatafora J."/>
            <person name="Crous P."/>
            <person name="Grigoriev I."/>
        </authorList>
    </citation>
    <scope>NUCLEOTIDE SEQUENCE</scope>
    <source>
        <strain evidence="9">CBS 123094</strain>
    </source>
</reference>
<proteinExistence type="inferred from homology"/>
<evidence type="ECO:0000256" key="1">
    <source>
        <dbReference type="ARBA" id="ARBA00004141"/>
    </source>
</evidence>
<evidence type="ECO:0000259" key="8">
    <source>
        <dbReference type="Pfam" id="PF20684"/>
    </source>
</evidence>
<accession>A0A6A5VY57</accession>